<keyword evidence="3" id="KW-0732">Signal</keyword>
<dbReference type="InterPro" id="IPR036322">
    <property type="entry name" value="WD40_repeat_dom_sf"/>
</dbReference>
<accession>A0A166HJ22</accession>
<evidence type="ECO:0000256" key="3">
    <source>
        <dbReference type="SAM" id="SignalP"/>
    </source>
</evidence>
<protein>
    <recommendedName>
        <fullName evidence="4">Nephrocystin 3-like N-terminal domain-containing protein</fullName>
    </recommendedName>
</protein>
<dbReference type="PANTHER" id="PTHR10039:SF14">
    <property type="entry name" value="NACHT DOMAIN-CONTAINING PROTEIN"/>
    <property type="match status" value="1"/>
</dbReference>
<keyword evidence="6" id="KW-1185">Reference proteome</keyword>
<dbReference type="Proteomes" id="UP000076532">
    <property type="component" value="Unassembled WGS sequence"/>
</dbReference>
<dbReference type="InterPro" id="IPR015943">
    <property type="entry name" value="WD40/YVTN_repeat-like_dom_sf"/>
</dbReference>
<proteinExistence type="predicted"/>
<keyword evidence="1" id="KW-0677">Repeat</keyword>
<sequence length="997" mass="110288">MSGKSKVHVATVVSAVLSLTQLSLTQPFTPSNGQNHPITHISPLIPATSSGMLTASNEDPQKSNTSSNPERLTLETVMGSAVNGALDNAARMRRAPNSLLKSSDVTVDSNDDGDSSISIWDILLPKVKLFADLMDKISEVHPYAKMAWQILSAAYNVFSAQQDRDDKMDSLLKTIVHVYNIVHGYDILQSISTLAPIFVKLMKQTTECAHFITYAMKRSFAARAVSNILSTTDLNIAKYQERFHRLLTALERHAVLGTEVVVLKTEVLVLRILNEIEFFATEVALGDMPYADGARYNDKGGCTPGTHEALLQAIRDWVNEDVTSTVLLVTGDPGIGKSAIANETAKWFEDLERLGSSFCFDPSYPDRKPNKLFSTIARDLADFDQQWKARLYQAVAKKAVRTTSSAVEQFERFILQPSQELATIGPIVVVIDALDQSGTAEARRGVIAALTNHAGNLAGNIRIIITACPEPDIQGLSTLPHVKFIDMNKTDAARKAEAVLAEASDPPPKTSPTRRSRVAVSSALVSPAQRLSLASFRSFYDQYTTSRIMRPLGAPFSSGLHDYLRRASLYDFFLPAAPAEVHLQADSHLRHLSGRHRSAIIARPSATVYTVDAALLTFSAKAFASGGTDCVTKVLVQWESISGDIVTGRNILEMAFCLYYRYCASWSRDRNMRWWHLYASVRIYSTGYIHCDIFLTYWQENKLCASGFCDTTIRMRDGVTPGATPALRSRILGVRDVMSDSPNTLECPVILRALDKAMRRRPATAVHSVVIPRNRFTRIAYEARRSITDTECSSVNKTVVAFKGHQTPRALSFSYGATRVVAIPQGDIIQILDAGTGQRHDFKFEHLLLCFLVALWGALMAELDAKKGISSTPFSRDGTHFALGAGDNIVEVRNPSAKWYKSLRKSNQIPREAWINRIEIDSFRTPGPVRGYSTSITLQPARHESSPSSLRRVNLERNIDCLTLRRPESNPIPREARIYRVGTYSFNPGPSIIAKKS</sequence>
<dbReference type="SUPFAM" id="SSF52540">
    <property type="entry name" value="P-loop containing nucleoside triphosphate hydrolases"/>
    <property type="match status" value="1"/>
</dbReference>
<dbReference type="InterPro" id="IPR056884">
    <property type="entry name" value="NPHP3-like_N"/>
</dbReference>
<gene>
    <name evidence="5" type="ORF">FIBSPDRAFT_1045847</name>
</gene>
<reference evidence="5 6" key="1">
    <citation type="journal article" date="2016" name="Mol. Biol. Evol.">
        <title>Comparative Genomics of Early-Diverging Mushroom-Forming Fungi Provides Insights into the Origins of Lignocellulose Decay Capabilities.</title>
        <authorList>
            <person name="Nagy L.G."/>
            <person name="Riley R."/>
            <person name="Tritt A."/>
            <person name="Adam C."/>
            <person name="Daum C."/>
            <person name="Floudas D."/>
            <person name="Sun H."/>
            <person name="Yadav J.S."/>
            <person name="Pangilinan J."/>
            <person name="Larsson K.H."/>
            <person name="Matsuura K."/>
            <person name="Barry K."/>
            <person name="Labutti K."/>
            <person name="Kuo R."/>
            <person name="Ohm R.A."/>
            <person name="Bhattacharya S.S."/>
            <person name="Shirouzu T."/>
            <person name="Yoshinaga Y."/>
            <person name="Martin F.M."/>
            <person name="Grigoriev I.V."/>
            <person name="Hibbett D.S."/>
        </authorList>
    </citation>
    <scope>NUCLEOTIDE SEQUENCE [LARGE SCALE GENOMIC DNA]</scope>
    <source>
        <strain evidence="5 6">CBS 109695</strain>
    </source>
</reference>
<feature type="chain" id="PRO_5007874649" description="Nephrocystin 3-like N-terminal domain-containing protein" evidence="3">
    <location>
        <begin position="26"/>
        <end position="997"/>
    </location>
</feature>
<dbReference type="Pfam" id="PF24883">
    <property type="entry name" value="NPHP3_N"/>
    <property type="match status" value="1"/>
</dbReference>
<dbReference type="Gene3D" id="2.130.10.10">
    <property type="entry name" value="YVTN repeat-like/Quinoprotein amine dehydrogenase"/>
    <property type="match status" value="1"/>
</dbReference>
<feature type="region of interest" description="Disordered" evidence="2">
    <location>
        <begin position="49"/>
        <end position="70"/>
    </location>
</feature>
<name>A0A166HJ22_9AGAM</name>
<dbReference type="STRING" id="436010.A0A166HJ22"/>
<dbReference type="Gene3D" id="3.40.50.300">
    <property type="entry name" value="P-loop containing nucleotide triphosphate hydrolases"/>
    <property type="match status" value="1"/>
</dbReference>
<evidence type="ECO:0000313" key="5">
    <source>
        <dbReference type="EMBL" id="KZP18910.1"/>
    </source>
</evidence>
<evidence type="ECO:0000313" key="6">
    <source>
        <dbReference type="Proteomes" id="UP000076532"/>
    </source>
</evidence>
<organism evidence="5 6">
    <name type="scientific">Athelia psychrophila</name>
    <dbReference type="NCBI Taxonomy" id="1759441"/>
    <lineage>
        <taxon>Eukaryota</taxon>
        <taxon>Fungi</taxon>
        <taxon>Dikarya</taxon>
        <taxon>Basidiomycota</taxon>
        <taxon>Agaricomycotina</taxon>
        <taxon>Agaricomycetes</taxon>
        <taxon>Agaricomycetidae</taxon>
        <taxon>Atheliales</taxon>
        <taxon>Atheliaceae</taxon>
        <taxon>Athelia</taxon>
    </lineage>
</organism>
<dbReference type="EMBL" id="KV417568">
    <property type="protein sequence ID" value="KZP18910.1"/>
    <property type="molecule type" value="Genomic_DNA"/>
</dbReference>
<evidence type="ECO:0000256" key="2">
    <source>
        <dbReference type="SAM" id="MobiDB-lite"/>
    </source>
</evidence>
<dbReference type="InterPro" id="IPR027417">
    <property type="entry name" value="P-loop_NTPase"/>
</dbReference>
<dbReference type="SUPFAM" id="SSF50978">
    <property type="entry name" value="WD40 repeat-like"/>
    <property type="match status" value="1"/>
</dbReference>
<dbReference type="PANTHER" id="PTHR10039">
    <property type="entry name" value="AMELOGENIN"/>
    <property type="match status" value="1"/>
</dbReference>
<feature type="region of interest" description="Disordered" evidence="2">
    <location>
        <begin position="497"/>
        <end position="518"/>
    </location>
</feature>
<dbReference type="AlphaFoldDB" id="A0A166HJ22"/>
<feature type="domain" description="Nephrocystin 3-like N-terminal" evidence="4">
    <location>
        <begin position="307"/>
        <end position="466"/>
    </location>
</feature>
<evidence type="ECO:0000259" key="4">
    <source>
        <dbReference type="Pfam" id="PF24883"/>
    </source>
</evidence>
<dbReference type="OrthoDB" id="5106486at2759"/>
<evidence type="ECO:0000256" key="1">
    <source>
        <dbReference type="ARBA" id="ARBA00022737"/>
    </source>
</evidence>
<feature type="signal peptide" evidence="3">
    <location>
        <begin position="1"/>
        <end position="25"/>
    </location>
</feature>